<dbReference type="Proteomes" id="UP000694425">
    <property type="component" value="Unplaced"/>
</dbReference>
<organism evidence="1 2">
    <name type="scientific">Neovison vison</name>
    <name type="common">American mink</name>
    <name type="synonym">Mustela vison</name>
    <dbReference type="NCBI Taxonomy" id="452646"/>
    <lineage>
        <taxon>Eukaryota</taxon>
        <taxon>Metazoa</taxon>
        <taxon>Chordata</taxon>
        <taxon>Craniata</taxon>
        <taxon>Vertebrata</taxon>
        <taxon>Euteleostomi</taxon>
        <taxon>Mammalia</taxon>
        <taxon>Eutheria</taxon>
        <taxon>Laurasiatheria</taxon>
        <taxon>Carnivora</taxon>
        <taxon>Caniformia</taxon>
        <taxon>Musteloidea</taxon>
        <taxon>Mustelidae</taxon>
        <taxon>Mustelinae</taxon>
        <taxon>Neogale</taxon>
    </lineage>
</organism>
<proteinExistence type="predicted"/>
<dbReference type="Ensembl" id="ENSNVIT00000019617.1">
    <property type="protein sequence ID" value="ENSNVIP00000016823.1"/>
    <property type="gene ID" value="ENSNVIG00000013176.1"/>
</dbReference>
<reference evidence="1" key="2">
    <citation type="submission" date="2025-09" db="UniProtKB">
        <authorList>
            <consortium name="Ensembl"/>
        </authorList>
    </citation>
    <scope>IDENTIFICATION</scope>
</reference>
<evidence type="ECO:0000313" key="1">
    <source>
        <dbReference type="Ensembl" id="ENSNVIP00000016823.1"/>
    </source>
</evidence>
<name>A0A8C7B4P3_NEOVI</name>
<protein>
    <submittedName>
        <fullName evidence="1">Uncharacterized protein</fullName>
    </submittedName>
</protein>
<dbReference type="AlphaFoldDB" id="A0A8C7B4P3"/>
<evidence type="ECO:0000313" key="2">
    <source>
        <dbReference type="Proteomes" id="UP000694425"/>
    </source>
</evidence>
<reference evidence="1" key="1">
    <citation type="submission" date="2025-08" db="UniProtKB">
        <authorList>
            <consortium name="Ensembl"/>
        </authorList>
    </citation>
    <scope>IDENTIFICATION</scope>
</reference>
<sequence length="148" mass="16551">VEEVDFFIRSLQKKSILLSTILNKKVLSLSCSYHEHTFSCLMLSYSNFLTQHSMLSPLNPATCHCPLSYIWGAWVAQWFRPLPLARVVISGSWDRAPHRALYSAGSLLLPPPPASPPTCDLSLTCIFVIHIFNFLPVLISSCFVSVLS</sequence>
<keyword evidence="2" id="KW-1185">Reference proteome</keyword>
<accession>A0A8C7B4P3</accession>
<dbReference type="GeneTree" id="ENSGT00910000147230"/>